<dbReference type="Pfam" id="PF12867">
    <property type="entry name" value="DinB_2"/>
    <property type="match status" value="1"/>
</dbReference>
<dbReference type="Gene3D" id="1.20.120.450">
    <property type="entry name" value="dinb family like domain"/>
    <property type="match status" value="1"/>
</dbReference>
<dbReference type="EMBL" id="WHLY01000002">
    <property type="protein sequence ID" value="MPR33132.1"/>
    <property type="molecule type" value="Genomic_DNA"/>
</dbReference>
<dbReference type="InterPro" id="IPR034660">
    <property type="entry name" value="DinB/YfiT-like"/>
</dbReference>
<proteinExistence type="predicted"/>
<dbReference type="AlphaFoldDB" id="A0A7C9FRA4"/>
<dbReference type="Proteomes" id="UP000479293">
    <property type="component" value="Unassembled WGS sequence"/>
</dbReference>
<feature type="domain" description="DinB-like" evidence="1">
    <location>
        <begin position="23"/>
        <end position="179"/>
    </location>
</feature>
<sequence>MKKYSPQQWIEPLTESVEAHLIRATEVYQNLSDADMNTPPADGGWSVAQCLEHLNSYGHFYLPAVRKALHAVASPAEPSGGTYRSGWLGRYFINMMKPENTKKFKAFKGHIPAPKLDGAAVVAEFIEQQEQWLRLLDEVNRVAELNARVPISISPLVRLKLGDVFGFVIAHNARHIQQADRVLAGTLERA</sequence>
<dbReference type="InterPro" id="IPR024775">
    <property type="entry name" value="DinB-like"/>
</dbReference>
<comment type="caution">
    <text evidence="2">The sequence shown here is derived from an EMBL/GenBank/DDBJ whole genome shotgun (WGS) entry which is preliminary data.</text>
</comment>
<organism evidence="2 3">
    <name type="scientific">Salmonirosea aquatica</name>
    <dbReference type="NCBI Taxonomy" id="2654236"/>
    <lineage>
        <taxon>Bacteria</taxon>
        <taxon>Pseudomonadati</taxon>
        <taxon>Bacteroidota</taxon>
        <taxon>Cytophagia</taxon>
        <taxon>Cytophagales</taxon>
        <taxon>Spirosomataceae</taxon>
        <taxon>Salmonirosea</taxon>
    </lineage>
</organism>
<protein>
    <submittedName>
        <fullName evidence="2">DinB family protein</fullName>
    </submittedName>
</protein>
<dbReference type="RefSeq" id="WP_152758144.1">
    <property type="nucleotide sequence ID" value="NZ_WHLY01000002.1"/>
</dbReference>
<evidence type="ECO:0000259" key="1">
    <source>
        <dbReference type="Pfam" id="PF12867"/>
    </source>
</evidence>
<name>A0A7C9FRA4_9BACT</name>
<evidence type="ECO:0000313" key="2">
    <source>
        <dbReference type="EMBL" id="MPR33132.1"/>
    </source>
</evidence>
<evidence type="ECO:0000313" key="3">
    <source>
        <dbReference type="Proteomes" id="UP000479293"/>
    </source>
</evidence>
<accession>A0A7C9FRA4</accession>
<gene>
    <name evidence="2" type="ORF">GBK04_07120</name>
</gene>
<dbReference type="SUPFAM" id="SSF109854">
    <property type="entry name" value="DinB/YfiT-like putative metalloenzymes"/>
    <property type="match status" value="1"/>
</dbReference>
<reference evidence="2 3" key="1">
    <citation type="submission" date="2019-10" db="EMBL/GenBank/DDBJ databases">
        <title>Draft Genome Sequence of Cytophagaceae sp. SJW1-29.</title>
        <authorList>
            <person name="Choi A."/>
        </authorList>
    </citation>
    <scope>NUCLEOTIDE SEQUENCE [LARGE SCALE GENOMIC DNA]</scope>
    <source>
        <strain evidence="2 3">SJW1-29</strain>
    </source>
</reference>
<keyword evidence="3" id="KW-1185">Reference proteome</keyword>